<reference evidence="2" key="1">
    <citation type="submission" date="2018-01" db="EMBL/GenBank/DDBJ databases">
        <title>An insight into the sialome of Amazonian anophelines.</title>
        <authorList>
            <person name="Ribeiro J.M."/>
            <person name="Scarpassa V."/>
            <person name="Calvo E."/>
        </authorList>
    </citation>
    <scope>NUCLEOTIDE SEQUENCE</scope>
</reference>
<evidence type="ECO:0000256" key="1">
    <source>
        <dbReference type="SAM" id="SignalP"/>
    </source>
</evidence>
<organism evidence="2">
    <name type="scientific">Anopheles darlingi</name>
    <name type="common">Mosquito</name>
    <dbReference type="NCBI Taxonomy" id="43151"/>
    <lineage>
        <taxon>Eukaryota</taxon>
        <taxon>Metazoa</taxon>
        <taxon>Ecdysozoa</taxon>
        <taxon>Arthropoda</taxon>
        <taxon>Hexapoda</taxon>
        <taxon>Insecta</taxon>
        <taxon>Pterygota</taxon>
        <taxon>Neoptera</taxon>
        <taxon>Endopterygota</taxon>
        <taxon>Diptera</taxon>
        <taxon>Nematocera</taxon>
        <taxon>Culicoidea</taxon>
        <taxon>Culicidae</taxon>
        <taxon>Anophelinae</taxon>
        <taxon>Anopheles</taxon>
    </lineage>
</organism>
<feature type="chain" id="PRO_5014656484" evidence="1">
    <location>
        <begin position="17"/>
        <end position="79"/>
    </location>
</feature>
<name>A0A2M4DIV5_ANODA</name>
<proteinExistence type="predicted"/>
<protein>
    <submittedName>
        <fullName evidence="2">Putative secreted protein</fullName>
    </submittedName>
</protein>
<sequence length="79" mass="8894">MGFIILHAVALGVSSASTPPTTTDSGPAKEAARRDLFAPLKQKEFFDVFVSDTFRDRERIVLVVEEEKRKEEELARPVF</sequence>
<feature type="signal peptide" evidence="1">
    <location>
        <begin position="1"/>
        <end position="16"/>
    </location>
</feature>
<accession>A0A2M4DIV5</accession>
<evidence type="ECO:0000313" key="2">
    <source>
        <dbReference type="EMBL" id="MBW77486.1"/>
    </source>
</evidence>
<dbReference type="EMBL" id="GGFL01013308">
    <property type="protein sequence ID" value="MBW77486.1"/>
    <property type="molecule type" value="Transcribed_RNA"/>
</dbReference>
<keyword evidence="1" id="KW-0732">Signal</keyword>
<dbReference type="AlphaFoldDB" id="A0A2M4DIV5"/>